<dbReference type="InterPro" id="IPR008409">
    <property type="entry name" value="SPF27"/>
</dbReference>
<evidence type="ECO:0000256" key="3">
    <source>
        <dbReference type="ARBA" id="ARBA00014158"/>
    </source>
</evidence>
<dbReference type="OrthoDB" id="205794at2759"/>
<reference evidence="8 9" key="1">
    <citation type="submission" date="2016-03" db="EMBL/GenBank/DDBJ databases">
        <title>EvidentialGene: Evidence-directed Construction of Genes on Genomes.</title>
        <authorList>
            <person name="Gilbert D.G."/>
            <person name="Choi J.-H."/>
            <person name="Mockaitis K."/>
            <person name="Colbourne J."/>
            <person name="Pfrender M."/>
        </authorList>
    </citation>
    <scope>NUCLEOTIDE SEQUENCE [LARGE SCALE GENOMIC DNA]</scope>
    <source>
        <strain evidence="8 9">Xinb3</strain>
        <tissue evidence="8">Complete organism</tissue>
    </source>
</reference>
<evidence type="ECO:0000256" key="5">
    <source>
        <dbReference type="ARBA" id="ARBA00022728"/>
    </source>
</evidence>
<accession>A0A165A8V7</accession>
<keyword evidence="6" id="KW-0508">mRNA splicing</keyword>
<dbReference type="GO" id="GO:0071013">
    <property type="term" value="C:catalytic step 2 spliceosome"/>
    <property type="evidence" value="ECO:0007669"/>
    <property type="project" value="TreeGrafter"/>
</dbReference>
<evidence type="ECO:0000256" key="6">
    <source>
        <dbReference type="ARBA" id="ARBA00023187"/>
    </source>
</evidence>
<name>A0A165A8V7_9CRUS</name>
<evidence type="ECO:0000313" key="9">
    <source>
        <dbReference type="Proteomes" id="UP000076858"/>
    </source>
</evidence>
<dbReference type="GO" id="GO:0008380">
    <property type="term" value="P:RNA splicing"/>
    <property type="evidence" value="ECO:0007669"/>
    <property type="project" value="UniProtKB-KW"/>
</dbReference>
<dbReference type="PANTHER" id="PTHR13296">
    <property type="entry name" value="BCAS2 PROTEIN"/>
    <property type="match status" value="1"/>
</dbReference>
<dbReference type="GO" id="GO:0071011">
    <property type="term" value="C:precatalytic spliceosome"/>
    <property type="evidence" value="ECO:0007669"/>
    <property type="project" value="TreeGrafter"/>
</dbReference>
<evidence type="ECO:0000256" key="7">
    <source>
        <dbReference type="ARBA" id="ARBA00023242"/>
    </source>
</evidence>
<protein>
    <recommendedName>
        <fullName evidence="3">Pre-mRNA-splicing factor SPF27</fullName>
    </recommendedName>
</protein>
<comment type="subcellular location">
    <subcellularLocation>
        <location evidence="1">Nucleus</location>
    </subcellularLocation>
</comment>
<evidence type="ECO:0000256" key="1">
    <source>
        <dbReference type="ARBA" id="ARBA00004123"/>
    </source>
</evidence>
<keyword evidence="5" id="KW-0747">Spliceosome</keyword>
<dbReference type="GO" id="GO:0000974">
    <property type="term" value="C:Prp19 complex"/>
    <property type="evidence" value="ECO:0007669"/>
    <property type="project" value="TreeGrafter"/>
</dbReference>
<dbReference type="EMBL" id="LRGB01000642">
    <property type="protein sequence ID" value="KZS17312.1"/>
    <property type="molecule type" value="Genomic_DNA"/>
</dbReference>
<dbReference type="AlphaFoldDB" id="A0A165A8V7"/>
<keyword evidence="7" id="KW-0539">Nucleus</keyword>
<comment type="caution">
    <text evidence="8">The sequence shown here is derived from an EMBL/GenBank/DDBJ whole genome shotgun (WGS) entry which is preliminary data.</text>
</comment>
<keyword evidence="4" id="KW-0507">mRNA processing</keyword>
<organism evidence="8 9">
    <name type="scientific">Daphnia magna</name>
    <dbReference type="NCBI Taxonomy" id="35525"/>
    <lineage>
        <taxon>Eukaryota</taxon>
        <taxon>Metazoa</taxon>
        <taxon>Ecdysozoa</taxon>
        <taxon>Arthropoda</taxon>
        <taxon>Crustacea</taxon>
        <taxon>Branchiopoda</taxon>
        <taxon>Diplostraca</taxon>
        <taxon>Cladocera</taxon>
        <taxon>Anomopoda</taxon>
        <taxon>Daphniidae</taxon>
        <taxon>Daphnia</taxon>
    </lineage>
</organism>
<gene>
    <name evidence="8" type="ORF">APZ42_016921</name>
</gene>
<evidence type="ECO:0000256" key="2">
    <source>
        <dbReference type="ARBA" id="ARBA00010788"/>
    </source>
</evidence>
<evidence type="ECO:0000256" key="4">
    <source>
        <dbReference type="ARBA" id="ARBA00022664"/>
    </source>
</evidence>
<comment type="similarity">
    <text evidence="2">Belongs to the SPF27 family.</text>
</comment>
<sequence length="215" mass="25091">MPIPSTNNFTPSERILVDDLPYVDQEYGDPVLREAALALVDEETRRYRPTKNYLEHLPPLELSSFETPLMKTEFERLSQKKPMDVLSMKRYELPPPSAGRLNDLQAWIECVDNSMAQLEHQTTRILNLELMSEYGCESWRIYNTVLSQMISQSQKQLQELKKQIQDVNWARKKDQTEVGDKIKHLEATWFGLITKNYEIELACAEIERQLASLNE</sequence>
<dbReference type="PANTHER" id="PTHR13296:SF0">
    <property type="entry name" value="PRE-MRNA-SPLICING FACTOR SPF27"/>
    <property type="match status" value="1"/>
</dbReference>
<proteinExistence type="inferred from homology"/>
<dbReference type="Proteomes" id="UP000076858">
    <property type="component" value="Unassembled WGS sequence"/>
</dbReference>
<evidence type="ECO:0000313" key="8">
    <source>
        <dbReference type="EMBL" id="KZS17312.1"/>
    </source>
</evidence>
<dbReference type="STRING" id="35525.A0A165A8V7"/>
<dbReference type="Pfam" id="PF05700">
    <property type="entry name" value="BCAS2"/>
    <property type="match status" value="1"/>
</dbReference>
<keyword evidence="9" id="KW-1185">Reference proteome</keyword>
<dbReference type="GO" id="GO:0006397">
    <property type="term" value="P:mRNA processing"/>
    <property type="evidence" value="ECO:0007669"/>
    <property type="project" value="UniProtKB-KW"/>
</dbReference>